<protein>
    <recommendedName>
        <fullName evidence="2 3">Single-stranded DNA-binding protein</fullName>
        <shortName evidence="2">SSB</shortName>
    </recommendedName>
</protein>
<comment type="caution">
    <text evidence="4">The sequence shown here is derived from an EMBL/GenBank/DDBJ whole genome shotgun (WGS) entry which is preliminary data.</text>
</comment>
<dbReference type="InterPro" id="IPR011344">
    <property type="entry name" value="ssDNA-bd"/>
</dbReference>
<dbReference type="EMBL" id="SOEO01000001">
    <property type="protein sequence ID" value="TDX86810.1"/>
    <property type="molecule type" value="Genomic_DNA"/>
</dbReference>
<dbReference type="GO" id="GO:0009295">
    <property type="term" value="C:nucleoid"/>
    <property type="evidence" value="ECO:0007669"/>
    <property type="project" value="TreeGrafter"/>
</dbReference>
<dbReference type="SUPFAM" id="SSF50249">
    <property type="entry name" value="Nucleic acid-binding proteins"/>
    <property type="match status" value="1"/>
</dbReference>
<evidence type="ECO:0000313" key="5">
    <source>
        <dbReference type="Proteomes" id="UP000295313"/>
    </source>
</evidence>
<dbReference type="CDD" id="cd04496">
    <property type="entry name" value="SSB_OBF"/>
    <property type="match status" value="1"/>
</dbReference>
<dbReference type="InterPro" id="IPR000424">
    <property type="entry name" value="Primosome_PriB/ssb"/>
</dbReference>
<dbReference type="HAMAP" id="MF_00984">
    <property type="entry name" value="SSB"/>
    <property type="match status" value="1"/>
</dbReference>
<dbReference type="GO" id="GO:0006260">
    <property type="term" value="P:DNA replication"/>
    <property type="evidence" value="ECO:0007669"/>
    <property type="project" value="InterPro"/>
</dbReference>
<keyword evidence="5" id="KW-1185">Reference proteome</keyword>
<comment type="caution">
    <text evidence="2">Lacks conserved residue(s) required for the propagation of feature annotation.</text>
</comment>
<dbReference type="PANTHER" id="PTHR10302">
    <property type="entry name" value="SINGLE-STRANDED DNA-BINDING PROTEIN"/>
    <property type="match status" value="1"/>
</dbReference>
<dbReference type="Pfam" id="PF00436">
    <property type="entry name" value="SSB"/>
    <property type="match status" value="1"/>
</dbReference>
<keyword evidence="1 2" id="KW-0238">DNA-binding</keyword>
<organism evidence="4 5">
    <name type="scientific">Epilithonimonas xixisoli</name>
    <dbReference type="NCBI Taxonomy" id="1476462"/>
    <lineage>
        <taxon>Bacteria</taxon>
        <taxon>Pseudomonadati</taxon>
        <taxon>Bacteroidota</taxon>
        <taxon>Flavobacteriia</taxon>
        <taxon>Flavobacteriales</taxon>
        <taxon>Weeksellaceae</taxon>
        <taxon>Chryseobacterium group</taxon>
        <taxon>Epilithonimonas</taxon>
    </lineage>
</organism>
<dbReference type="NCBIfam" id="TIGR00621">
    <property type="entry name" value="ssb"/>
    <property type="match status" value="1"/>
</dbReference>
<dbReference type="PANTHER" id="PTHR10302:SF0">
    <property type="entry name" value="SINGLE-STRANDED DNA-BINDING PROTEIN, MITOCHONDRIAL"/>
    <property type="match status" value="1"/>
</dbReference>
<dbReference type="InterPro" id="IPR012340">
    <property type="entry name" value="NA-bd_OB-fold"/>
</dbReference>
<proteinExistence type="inferred from homology"/>
<dbReference type="Proteomes" id="UP000295313">
    <property type="component" value="Unassembled WGS sequence"/>
</dbReference>
<sequence length="162" mass="18816">MYKILPNYKRLQTDINTFLPNTVFFLMKICNRKSSERRTLLGFKSLIQKFNIMSLRNKVTLIGHTGKEVEIFNYENGNKQATVSIATNDYYTKANGEKVEETQWHNLVAYGKTAEVMEKYMPKGKEIAIEGKLTYRSYDDKDGVKRMITEIRVEELVLLGSK</sequence>
<evidence type="ECO:0000256" key="3">
    <source>
        <dbReference type="RuleBase" id="RU000524"/>
    </source>
</evidence>
<dbReference type="AlphaFoldDB" id="A0A4R8IB66"/>
<evidence type="ECO:0000313" key="4">
    <source>
        <dbReference type="EMBL" id="TDX86810.1"/>
    </source>
</evidence>
<evidence type="ECO:0000256" key="2">
    <source>
        <dbReference type="HAMAP-Rule" id="MF_00984"/>
    </source>
</evidence>
<dbReference type="GO" id="GO:0003697">
    <property type="term" value="F:single-stranded DNA binding"/>
    <property type="evidence" value="ECO:0007669"/>
    <property type="project" value="UniProtKB-UniRule"/>
</dbReference>
<evidence type="ECO:0000256" key="1">
    <source>
        <dbReference type="ARBA" id="ARBA00023125"/>
    </source>
</evidence>
<name>A0A4R8IB66_9FLAO</name>
<dbReference type="PROSITE" id="PS50935">
    <property type="entry name" value="SSB"/>
    <property type="match status" value="1"/>
</dbReference>
<accession>A0A4R8IB66</accession>
<dbReference type="Gene3D" id="2.40.50.140">
    <property type="entry name" value="Nucleic acid-binding proteins"/>
    <property type="match status" value="1"/>
</dbReference>
<reference evidence="4 5" key="1">
    <citation type="submission" date="2019-03" db="EMBL/GenBank/DDBJ databases">
        <title>Genomic Encyclopedia of Type Strains, Phase III (KMG-III): the genomes of soil and plant-associated and newly described type strains.</title>
        <authorList>
            <person name="Whitman W."/>
        </authorList>
    </citation>
    <scope>NUCLEOTIDE SEQUENCE [LARGE SCALE GENOMIC DNA]</scope>
    <source>
        <strain evidence="4 5">CGMCC 1.12802</strain>
    </source>
</reference>
<comment type="subunit">
    <text evidence="2">Homotetramer.</text>
</comment>
<gene>
    <name evidence="4" type="ORF">B0I22_0962</name>
</gene>